<evidence type="ECO:0000259" key="5">
    <source>
        <dbReference type="PROSITE" id="PS50808"/>
    </source>
</evidence>
<dbReference type="PROSITE" id="PS50808">
    <property type="entry name" value="ZF_BED"/>
    <property type="match status" value="2"/>
</dbReference>
<dbReference type="VEuPathDB" id="VectorBase:ASTE011358"/>
<evidence type="ECO:0000256" key="2">
    <source>
        <dbReference type="ARBA" id="ARBA00022771"/>
    </source>
</evidence>
<feature type="region of interest" description="Disordered" evidence="4">
    <location>
        <begin position="185"/>
        <end position="216"/>
    </location>
</feature>
<dbReference type="SMART" id="SM00614">
    <property type="entry name" value="ZnF_BED"/>
    <property type="match status" value="2"/>
</dbReference>
<organism evidence="6 7">
    <name type="scientific">Anopheles stephensi</name>
    <name type="common">Indo-Pakistan malaria mosquito</name>
    <dbReference type="NCBI Taxonomy" id="30069"/>
    <lineage>
        <taxon>Eukaryota</taxon>
        <taxon>Metazoa</taxon>
        <taxon>Ecdysozoa</taxon>
        <taxon>Arthropoda</taxon>
        <taxon>Hexapoda</taxon>
        <taxon>Insecta</taxon>
        <taxon>Pterygota</taxon>
        <taxon>Neoptera</taxon>
        <taxon>Endopterygota</taxon>
        <taxon>Diptera</taxon>
        <taxon>Nematocera</taxon>
        <taxon>Culicoidea</taxon>
        <taxon>Culicidae</taxon>
        <taxon>Anophelinae</taxon>
        <taxon>Anopheles</taxon>
    </lineage>
</organism>
<evidence type="ECO:0000256" key="1">
    <source>
        <dbReference type="ARBA" id="ARBA00022723"/>
    </source>
</evidence>
<dbReference type="GO" id="GO:0008270">
    <property type="term" value="F:zinc ion binding"/>
    <property type="evidence" value="ECO:0007669"/>
    <property type="project" value="UniProtKB-KW"/>
</dbReference>
<reference evidence="6" key="2">
    <citation type="submission" date="2020-05" db="UniProtKB">
        <authorList>
            <consortium name="EnsemblMetazoa"/>
        </authorList>
    </citation>
    <scope>IDENTIFICATION</scope>
    <source>
        <strain evidence="6">Indian</strain>
    </source>
</reference>
<feature type="region of interest" description="Disordered" evidence="4">
    <location>
        <begin position="244"/>
        <end position="270"/>
    </location>
</feature>
<dbReference type="Pfam" id="PF02892">
    <property type="entry name" value="zf-BED"/>
    <property type="match status" value="2"/>
</dbReference>
<name>A0A182Y5S4_ANOST</name>
<keyword evidence="3" id="KW-0862">Zinc</keyword>
<dbReference type="GO" id="GO:0003677">
    <property type="term" value="F:DNA binding"/>
    <property type="evidence" value="ECO:0007669"/>
    <property type="project" value="InterPro"/>
</dbReference>
<evidence type="ECO:0000256" key="4">
    <source>
        <dbReference type="SAM" id="MobiDB-lite"/>
    </source>
</evidence>
<dbReference type="EnsemblMetazoa" id="ASTEI03810-RA">
    <property type="protein sequence ID" value="ASTEI03810-PA"/>
    <property type="gene ID" value="ASTEI03810"/>
</dbReference>
<reference evidence="7" key="1">
    <citation type="journal article" date="2014" name="Genome Biol.">
        <title>Genome analysis of a major urban malaria vector mosquito, Anopheles stephensi.</title>
        <authorList>
            <person name="Jiang X."/>
            <person name="Peery A."/>
            <person name="Hall A.B."/>
            <person name="Sharma A."/>
            <person name="Chen X.G."/>
            <person name="Waterhouse R.M."/>
            <person name="Komissarov A."/>
            <person name="Riehle M.M."/>
            <person name="Shouche Y."/>
            <person name="Sharakhova M.V."/>
            <person name="Lawson D."/>
            <person name="Pakpour N."/>
            <person name="Arensburger P."/>
            <person name="Davidson V.L."/>
            <person name="Eiglmeier K."/>
            <person name="Emrich S."/>
            <person name="George P."/>
            <person name="Kennedy R.C."/>
            <person name="Mane S.P."/>
            <person name="Maslen G."/>
            <person name="Oringanje C."/>
            <person name="Qi Y."/>
            <person name="Settlage R."/>
            <person name="Tojo M."/>
            <person name="Tubio J.M."/>
            <person name="Unger M.F."/>
            <person name="Wang B."/>
            <person name="Vernick K.D."/>
            <person name="Ribeiro J.M."/>
            <person name="James A.A."/>
            <person name="Michel K."/>
            <person name="Riehle M.A."/>
            <person name="Luckhart S."/>
            <person name="Sharakhov I.V."/>
            <person name="Tu Z."/>
        </authorList>
    </citation>
    <scope>NUCLEOTIDE SEQUENCE [LARGE SCALE GENOMIC DNA]</scope>
    <source>
        <strain evidence="7">Indian</strain>
    </source>
</reference>
<dbReference type="InterPro" id="IPR003656">
    <property type="entry name" value="Znf_BED"/>
</dbReference>
<dbReference type="AlphaFoldDB" id="A0A182Y5S4"/>
<dbReference type="STRING" id="30069.A0A182Y5S4"/>
<evidence type="ECO:0000313" key="7">
    <source>
        <dbReference type="Proteomes" id="UP000076408"/>
    </source>
</evidence>
<sequence>MPAQRSNLWSFFKKQPTGAKAKCLMCGQMMSLEKSTFTNLRRHIRRKHPSLQDQVTPRPHMLGQRIWSHYVKEPDKKARCRHCDRSITYQYTTSSLARHLRYKHSDVFVEDDVEIVSGYHSQEEFIEKMYDESGEQHGVEELISVHESDGEYEYKGGALIELQSVQNAELPEPIKLEIIDLNPQPKQHVDQGHSSIDDGGAHQSAQIHSRDPRSLVHNEHEQDYDIMEVLEETVIEQVILPAPTTSSTGVDEPRHDQNVSKDQLPGGFSMAHIPTKTAAYATYTALEMEALDERQRTIAQKLISDILFNAKLDNLTENSMLVARVGTFEEE</sequence>
<dbReference type="SUPFAM" id="SSF57667">
    <property type="entry name" value="beta-beta-alpha zinc fingers"/>
    <property type="match status" value="2"/>
</dbReference>
<protein>
    <recommendedName>
        <fullName evidence="5">BED-type domain-containing protein</fullName>
    </recommendedName>
</protein>
<dbReference type="Proteomes" id="UP000076408">
    <property type="component" value="Unassembled WGS sequence"/>
</dbReference>
<keyword evidence="2" id="KW-0863">Zinc-finger</keyword>
<dbReference type="InterPro" id="IPR036236">
    <property type="entry name" value="Znf_C2H2_sf"/>
</dbReference>
<feature type="domain" description="BED-type" evidence="5">
    <location>
        <begin position="3"/>
        <end position="55"/>
    </location>
</feature>
<dbReference type="VEuPathDB" id="VectorBase:ASTEI20_042467"/>
<dbReference type="VEuPathDB" id="VectorBase:ASTEI03810"/>
<keyword evidence="7" id="KW-1185">Reference proteome</keyword>
<proteinExistence type="predicted"/>
<accession>A0A182Y5S4</accession>
<feature type="compositionally biased region" description="Basic and acidic residues" evidence="4">
    <location>
        <begin position="187"/>
        <end position="200"/>
    </location>
</feature>
<feature type="domain" description="BED-type" evidence="5">
    <location>
        <begin position="61"/>
        <end position="111"/>
    </location>
</feature>
<evidence type="ECO:0000256" key="3">
    <source>
        <dbReference type="ARBA" id="ARBA00022833"/>
    </source>
</evidence>
<evidence type="ECO:0000313" key="6">
    <source>
        <dbReference type="EnsemblMetazoa" id="ASTEI03810-PA"/>
    </source>
</evidence>
<dbReference type="OMA" id="VHTALEM"/>
<keyword evidence="1" id="KW-0479">Metal-binding</keyword>